<keyword evidence="6" id="KW-1185">Reference proteome</keyword>
<comment type="caution">
    <text evidence="5">The sequence shown here is derived from an EMBL/GenBank/DDBJ whole genome shotgun (WGS) entry which is preliminary data.</text>
</comment>
<dbReference type="AlphaFoldDB" id="A0A0M2H3L8"/>
<gene>
    <name evidence="5" type="ORF">RS81_02360</name>
</gene>
<evidence type="ECO:0000313" key="5">
    <source>
        <dbReference type="EMBL" id="KJL38950.1"/>
    </source>
</evidence>
<dbReference type="EMBL" id="JYIZ01000053">
    <property type="protein sequence ID" value="KJL38950.1"/>
    <property type="molecule type" value="Genomic_DNA"/>
</dbReference>
<evidence type="ECO:0000259" key="4">
    <source>
        <dbReference type="Pfam" id="PF14257"/>
    </source>
</evidence>
<dbReference type="RefSeq" id="WP_045276275.1">
    <property type="nucleotide sequence ID" value="NZ_BAAAUP010000011.1"/>
</dbReference>
<dbReference type="Pfam" id="PF14257">
    <property type="entry name" value="DUF4349"/>
    <property type="match status" value="1"/>
</dbReference>
<dbReference type="Proteomes" id="UP000033956">
    <property type="component" value="Unassembled WGS sequence"/>
</dbReference>
<reference evidence="5 6" key="1">
    <citation type="submission" date="2015-02" db="EMBL/GenBank/DDBJ databases">
        <title>Draft genome sequences of ten Microbacterium spp. with emphasis on heavy metal contaminated environments.</title>
        <authorList>
            <person name="Corretto E."/>
        </authorList>
    </citation>
    <scope>NUCLEOTIDE SEQUENCE [LARGE SCALE GENOMIC DNA]</scope>
    <source>
        <strain evidence="5 6">DSM 12510</strain>
    </source>
</reference>
<organism evidence="5 6">
    <name type="scientific">Microbacterium terrae</name>
    <dbReference type="NCBI Taxonomy" id="69369"/>
    <lineage>
        <taxon>Bacteria</taxon>
        <taxon>Bacillati</taxon>
        <taxon>Actinomycetota</taxon>
        <taxon>Actinomycetes</taxon>
        <taxon>Micrococcales</taxon>
        <taxon>Microbacteriaceae</taxon>
        <taxon>Microbacterium</taxon>
    </lineage>
</organism>
<protein>
    <recommendedName>
        <fullName evidence="4">DUF4349 domain-containing protein</fullName>
    </recommendedName>
</protein>
<evidence type="ECO:0000256" key="2">
    <source>
        <dbReference type="SAM" id="MobiDB-lite"/>
    </source>
</evidence>
<dbReference type="OrthoDB" id="186919at2"/>
<feature type="region of interest" description="Disordered" evidence="2">
    <location>
        <begin position="77"/>
        <end position="123"/>
    </location>
</feature>
<sequence length="374" mass="38125">MNATQNPPLEASLPELDDARIDAIEDAVFADIARERASETTRRTRRGRLWMGGAAAAAVIAVAAVIAPAVTGLVTGTSSGSDSAAVAPAMEPGVAPDSATDFTGSEESAGRDDAGAMSEPADGMAGRDIITTASASVVVADTAAAAEAVGDAATAAGGYVESMNVDTTATTSAPIEGDGVVSDTYPYPYPGSGAWITVRVPADALPDVVADLGEVGEVTASSITRQDVSQQTVDLQARVDASQASVDRLTELMGEAGDLSDLIAAEAALAERQATLEAYQMELERLDDQVAMSTLTVSLVAETDPVEADPAGFTDGLEAGWNGLVATLNGIVIALGFLLPWLAVAAAAALIVWGVVRLRRRRRTAVAPPTDDAD</sequence>
<dbReference type="InterPro" id="IPR025645">
    <property type="entry name" value="DUF4349"/>
</dbReference>
<keyword evidence="3" id="KW-1133">Transmembrane helix</keyword>
<feature type="coiled-coil region" evidence="1">
    <location>
        <begin position="262"/>
        <end position="289"/>
    </location>
</feature>
<evidence type="ECO:0000313" key="6">
    <source>
        <dbReference type="Proteomes" id="UP000033956"/>
    </source>
</evidence>
<evidence type="ECO:0000256" key="1">
    <source>
        <dbReference type="SAM" id="Coils"/>
    </source>
</evidence>
<name>A0A0M2H3L8_9MICO</name>
<feature type="domain" description="DUF4349" evidence="4">
    <location>
        <begin position="127"/>
        <end position="353"/>
    </location>
</feature>
<keyword evidence="1" id="KW-0175">Coiled coil</keyword>
<accession>A0A0M2H3L8</accession>
<keyword evidence="3" id="KW-0812">Transmembrane</keyword>
<dbReference type="STRING" id="92835.RS81_02360"/>
<feature type="transmembrane region" description="Helical" evidence="3">
    <location>
        <begin position="49"/>
        <end position="70"/>
    </location>
</feature>
<dbReference type="PATRIC" id="fig|92835.4.peg.2393"/>
<keyword evidence="3" id="KW-0472">Membrane</keyword>
<proteinExistence type="predicted"/>
<evidence type="ECO:0000256" key="3">
    <source>
        <dbReference type="SAM" id="Phobius"/>
    </source>
</evidence>
<feature type="transmembrane region" description="Helical" evidence="3">
    <location>
        <begin position="331"/>
        <end position="356"/>
    </location>
</feature>